<dbReference type="PANTHER" id="PTHR43798:SF33">
    <property type="entry name" value="HYDROLASE, PUTATIVE (AFU_ORTHOLOGUE AFUA_2G14860)-RELATED"/>
    <property type="match status" value="1"/>
</dbReference>
<feature type="domain" description="AB hydrolase-1" evidence="1">
    <location>
        <begin position="30"/>
        <end position="268"/>
    </location>
</feature>
<keyword evidence="2" id="KW-0378">Hydrolase</keyword>
<dbReference type="PANTHER" id="PTHR43798">
    <property type="entry name" value="MONOACYLGLYCEROL LIPASE"/>
    <property type="match status" value="1"/>
</dbReference>
<dbReference type="Gene3D" id="3.40.50.1820">
    <property type="entry name" value="alpha/beta hydrolase"/>
    <property type="match status" value="1"/>
</dbReference>
<dbReference type="EMBL" id="MLJW01000039">
    <property type="protein sequence ID" value="OIR07208.1"/>
    <property type="molecule type" value="Genomic_DNA"/>
</dbReference>
<dbReference type="SUPFAM" id="SSF53474">
    <property type="entry name" value="alpha/beta-Hydrolases"/>
    <property type="match status" value="1"/>
</dbReference>
<accession>A0A1J5ST61</accession>
<gene>
    <name evidence="2" type="ORF">GALL_107970</name>
</gene>
<organism evidence="2">
    <name type="scientific">mine drainage metagenome</name>
    <dbReference type="NCBI Taxonomy" id="410659"/>
    <lineage>
        <taxon>unclassified sequences</taxon>
        <taxon>metagenomes</taxon>
        <taxon>ecological metagenomes</taxon>
    </lineage>
</organism>
<name>A0A1J5ST61_9ZZZZ</name>
<dbReference type="GO" id="GO:0016020">
    <property type="term" value="C:membrane"/>
    <property type="evidence" value="ECO:0007669"/>
    <property type="project" value="TreeGrafter"/>
</dbReference>
<proteinExistence type="predicted"/>
<dbReference type="InterPro" id="IPR000073">
    <property type="entry name" value="AB_hydrolase_1"/>
</dbReference>
<reference evidence="2" key="1">
    <citation type="submission" date="2016-10" db="EMBL/GenBank/DDBJ databases">
        <title>Sequence of Gallionella enrichment culture.</title>
        <authorList>
            <person name="Poehlein A."/>
            <person name="Muehling M."/>
            <person name="Daniel R."/>
        </authorList>
    </citation>
    <scope>NUCLEOTIDE SEQUENCE</scope>
</reference>
<dbReference type="InterPro" id="IPR050266">
    <property type="entry name" value="AB_hydrolase_sf"/>
</dbReference>
<evidence type="ECO:0000259" key="1">
    <source>
        <dbReference type="Pfam" id="PF00561"/>
    </source>
</evidence>
<dbReference type="GO" id="GO:0050357">
    <property type="term" value="F:tropinesterase activity"/>
    <property type="evidence" value="ECO:0007669"/>
    <property type="project" value="UniProtKB-EC"/>
</dbReference>
<evidence type="ECO:0000313" key="2">
    <source>
        <dbReference type="EMBL" id="OIR07208.1"/>
    </source>
</evidence>
<comment type="caution">
    <text evidence="2">The sequence shown here is derived from an EMBL/GenBank/DDBJ whole genome shotgun (WGS) entry which is preliminary data.</text>
</comment>
<dbReference type="Pfam" id="PF00561">
    <property type="entry name" value="Abhydrolase_1"/>
    <property type="match status" value="1"/>
</dbReference>
<dbReference type="EC" id="3.1.1.10" evidence="2"/>
<dbReference type="AlphaFoldDB" id="A0A1J5ST61"/>
<dbReference type="InterPro" id="IPR029058">
    <property type="entry name" value="AB_hydrolase_fold"/>
</dbReference>
<sequence length="284" mass="30786">MRSRTVQCLSPAGLHRMAYTEWGDPANPRVLVCVHGLARCGRDFDFLAEALSDAYRVVCPDVVGRGQSDWLRNKALYGVPQYAADMVTLLARLDVAEVHWLGNSMGGLIGMALAAQEGTPITRLVLNDVGPSITAASLRRIGEYLGRAPRFDSIAQAEAFVRLISAPFGHLTDAQWRHLTRHVVRTAADGKIEFCYDPGIAQPFVQDAGSGQDIDLWPLYDAIRCPTLVLRGADSDLLLAKTAAQMANRGPRARTVEIAGVGHTPMLLDAAQVAIVRDFLLAGD</sequence>
<protein>
    <submittedName>
        <fullName evidence="2">Tropinesterase</fullName>
        <ecNumber evidence="2">3.1.1.10</ecNumber>
    </submittedName>
</protein>
<dbReference type="PRINTS" id="PR00111">
    <property type="entry name" value="ABHYDROLASE"/>
</dbReference>